<accession>A0A1M6PYZ0</accession>
<dbReference type="Pfam" id="PF03417">
    <property type="entry name" value="AAT"/>
    <property type="match status" value="1"/>
</dbReference>
<evidence type="ECO:0000313" key="2">
    <source>
        <dbReference type="EMBL" id="SHK13121.1"/>
    </source>
</evidence>
<keyword evidence="3" id="KW-1185">Reference proteome</keyword>
<gene>
    <name evidence="2" type="ORF">SAMN04488028_103102</name>
</gene>
<evidence type="ECO:0000313" key="3">
    <source>
        <dbReference type="Proteomes" id="UP000184474"/>
    </source>
</evidence>
<dbReference type="NCBIfam" id="NF040521">
    <property type="entry name" value="C45_proenzyme"/>
    <property type="match status" value="1"/>
</dbReference>
<dbReference type="RefSeq" id="WP_084190483.1">
    <property type="nucleotide sequence ID" value="NZ_FRAA01000003.1"/>
</dbReference>
<dbReference type="InterPro" id="IPR047803">
    <property type="entry name" value="DCD1A/B-like"/>
</dbReference>
<feature type="domain" description="Peptidase C45 hydrolase" evidence="1">
    <location>
        <begin position="194"/>
        <end position="368"/>
    </location>
</feature>
<protein>
    <submittedName>
        <fullName evidence="2">Acyl-coenzyme A:6-aminopenicillanic acid acyl-transferase</fullName>
    </submittedName>
</protein>
<dbReference type="PANTHER" id="PTHR35190:SF2">
    <property type="entry name" value="PROTEIN DCD1B"/>
    <property type="match status" value="1"/>
</dbReference>
<reference evidence="3" key="1">
    <citation type="submission" date="2016-11" db="EMBL/GenBank/DDBJ databases">
        <authorList>
            <person name="Varghese N."/>
            <person name="Submissions S."/>
        </authorList>
    </citation>
    <scope>NUCLEOTIDE SEQUENCE [LARGE SCALE GENOMIC DNA]</scope>
    <source>
        <strain evidence="3">DSM 26134</strain>
    </source>
</reference>
<dbReference type="Gene3D" id="1.25.40.10">
    <property type="entry name" value="Tetratricopeptide repeat domain"/>
    <property type="match status" value="1"/>
</dbReference>
<dbReference type="InterPro" id="IPR047794">
    <property type="entry name" value="C45_proenzyme-like"/>
</dbReference>
<dbReference type="PANTHER" id="PTHR35190">
    <property type="entry name" value="PROTEIN DCD1B"/>
    <property type="match status" value="1"/>
</dbReference>
<dbReference type="InterPro" id="IPR005079">
    <property type="entry name" value="Peptidase_C45_hydrolase"/>
</dbReference>
<dbReference type="STRING" id="156994.SAMN04488028_103102"/>
<keyword evidence="2" id="KW-0808">Transferase</keyword>
<sequence>MKKRYIFLIVLSVISTLSAIWFVQRVIYDTPTLPVSTVHSSQLEMIAEHHYALGNSWLKQNKYGNWESYIEGSAYDRGRTIGILHQQLIQDQEKVFVDEIDRNVSSWFLRKMLILGISWFNRDLDQYIPEEYRQEIYGISEFFSDEYDYIGPKFNRIINYHAAHDIGHAVQNMHLVGCTSVGIWNFNDSTELMMSGRNFDFYFGDEFAKNKIVLLCNPSEGYKYLSVTWGGFCGIVSGMNEHGLSITLNSAISEIPTKSGTPVSIIARDILQYAATIDEAKTIANRYDSFVSELFTISSLKDKQMAVIEKSPTNTGVFYPSEDTLIVTNHYQSKELKDIPLNQEHMINSESVDRYTRTKELTAQLPKCNTEGIAGILRNQAGIKDKDLGIGNPKAINQLLAHHAVLFDNVKKRVWVSNYPFQENVFDTYDLNDFDQWPGTKNDITIDSLSIAADPFYFSEGYQTFKVFKQLKAKIIRQTAKEQPMDSTLIQTFLETNPAYYETHRLVGNYYASLGQNEKAIAAYREGLTKNIAYKEDETFMKEQIKTLTP</sequence>
<organism evidence="2 3">
    <name type="scientific">Reichenbachiella agariperforans</name>
    <dbReference type="NCBI Taxonomy" id="156994"/>
    <lineage>
        <taxon>Bacteria</taxon>
        <taxon>Pseudomonadati</taxon>
        <taxon>Bacteroidota</taxon>
        <taxon>Cytophagia</taxon>
        <taxon>Cytophagales</taxon>
        <taxon>Reichenbachiellaceae</taxon>
        <taxon>Reichenbachiella</taxon>
    </lineage>
</organism>
<dbReference type="InterPro" id="IPR011990">
    <property type="entry name" value="TPR-like_helical_dom_sf"/>
</dbReference>
<dbReference type="EMBL" id="FRAA01000003">
    <property type="protein sequence ID" value="SHK13121.1"/>
    <property type="molecule type" value="Genomic_DNA"/>
</dbReference>
<dbReference type="AlphaFoldDB" id="A0A1M6PYZ0"/>
<name>A0A1M6PYZ0_REIAG</name>
<dbReference type="SUPFAM" id="SSF48452">
    <property type="entry name" value="TPR-like"/>
    <property type="match status" value="1"/>
</dbReference>
<evidence type="ECO:0000259" key="1">
    <source>
        <dbReference type="Pfam" id="PF03417"/>
    </source>
</evidence>
<dbReference type="Gene3D" id="3.60.60.10">
    <property type="entry name" value="Penicillin V Acylase, Chain A"/>
    <property type="match status" value="1"/>
</dbReference>
<dbReference type="Proteomes" id="UP000184474">
    <property type="component" value="Unassembled WGS sequence"/>
</dbReference>
<dbReference type="GO" id="GO:0016740">
    <property type="term" value="F:transferase activity"/>
    <property type="evidence" value="ECO:0007669"/>
    <property type="project" value="UniProtKB-KW"/>
</dbReference>
<proteinExistence type="predicted"/>